<evidence type="ECO:0000313" key="1">
    <source>
        <dbReference type="EMBL" id="GEP41488.1"/>
    </source>
</evidence>
<sequence length="152" mass="16625">MTRRPNPWLIGLALLALGWAQVFGIMRGYLCDCSGVAQISVFDHCHGDHGEACHHDDTPAHSCNDGHDHGDQVPCETHDHEPVKEDVKAQVAANAASTVLTTPPLLFVLPDFEFRQFVVITTLSTNEATAPLRSGVPRSWPQMLTHAVALRI</sequence>
<evidence type="ECO:0000313" key="2">
    <source>
        <dbReference type="Proteomes" id="UP000321577"/>
    </source>
</evidence>
<gene>
    <name evidence="1" type="ORF">BGE01nite_07790</name>
</gene>
<dbReference type="RefSeq" id="WP_146848945.1">
    <property type="nucleotide sequence ID" value="NZ_BKAG01000003.1"/>
</dbReference>
<accession>A0A512M449</accession>
<dbReference type="OrthoDB" id="196592at2"/>
<keyword evidence="2" id="KW-1185">Reference proteome</keyword>
<organism evidence="1 2">
    <name type="scientific">Brevifollis gellanilyticus</name>
    <dbReference type="NCBI Taxonomy" id="748831"/>
    <lineage>
        <taxon>Bacteria</taxon>
        <taxon>Pseudomonadati</taxon>
        <taxon>Verrucomicrobiota</taxon>
        <taxon>Verrucomicrobiia</taxon>
        <taxon>Verrucomicrobiales</taxon>
        <taxon>Verrucomicrobiaceae</taxon>
    </lineage>
</organism>
<proteinExistence type="predicted"/>
<reference evidence="1 2" key="1">
    <citation type="submission" date="2019-07" db="EMBL/GenBank/DDBJ databases">
        <title>Whole genome shotgun sequence of Brevifollis gellanilyticus NBRC 108608.</title>
        <authorList>
            <person name="Hosoyama A."/>
            <person name="Uohara A."/>
            <person name="Ohji S."/>
            <person name="Ichikawa N."/>
        </authorList>
    </citation>
    <scope>NUCLEOTIDE SEQUENCE [LARGE SCALE GENOMIC DNA]</scope>
    <source>
        <strain evidence="1 2">NBRC 108608</strain>
    </source>
</reference>
<dbReference type="EMBL" id="BKAG01000003">
    <property type="protein sequence ID" value="GEP41488.1"/>
    <property type="molecule type" value="Genomic_DNA"/>
</dbReference>
<name>A0A512M449_9BACT</name>
<comment type="caution">
    <text evidence="1">The sequence shown here is derived from an EMBL/GenBank/DDBJ whole genome shotgun (WGS) entry which is preliminary data.</text>
</comment>
<protein>
    <submittedName>
        <fullName evidence="1">Uncharacterized protein</fullName>
    </submittedName>
</protein>
<dbReference type="AlphaFoldDB" id="A0A512M449"/>
<dbReference type="Proteomes" id="UP000321577">
    <property type="component" value="Unassembled WGS sequence"/>
</dbReference>